<dbReference type="Proteomes" id="UP000256924">
    <property type="component" value="Unassembled WGS sequence"/>
</dbReference>
<proteinExistence type="predicted"/>
<protein>
    <submittedName>
        <fullName evidence="1">Uncharacterized protein</fullName>
    </submittedName>
</protein>
<name>A0A3D9AF33_9FLAO</name>
<evidence type="ECO:0000313" key="1">
    <source>
        <dbReference type="EMBL" id="REC40053.1"/>
    </source>
</evidence>
<sequence>MISKRRRAFRQAYNLRFLKRGDASFLRDSDIFLHYFKIKKLKIKLAGIKKISIFAVPKQGSAGVED</sequence>
<gene>
    <name evidence="1" type="ORF">DRF68_20575</name>
</gene>
<reference evidence="1 2" key="1">
    <citation type="journal article" date="2004" name="Emerg. Infect. Dis.">
        <title>Amoebae-resisting bacteria isolated from human nasal swabs by amoebal coculture.</title>
        <authorList>
            <person name="Greub G."/>
            <person name="La Scola B."/>
            <person name="Raoult D."/>
        </authorList>
    </citation>
    <scope>NUCLEOTIDE SEQUENCE [LARGE SCALE GENOMIC DNA]</scope>
    <source>
        <strain evidence="1 2">CCUG 51329</strain>
    </source>
</reference>
<accession>A0A3D9AF33</accession>
<keyword evidence="2" id="KW-1185">Reference proteome</keyword>
<evidence type="ECO:0000313" key="2">
    <source>
        <dbReference type="Proteomes" id="UP000256924"/>
    </source>
</evidence>
<dbReference type="AlphaFoldDB" id="A0A3D9AF33"/>
<dbReference type="EMBL" id="QNVU01000095">
    <property type="protein sequence ID" value="REC40053.1"/>
    <property type="molecule type" value="Genomic_DNA"/>
</dbReference>
<comment type="caution">
    <text evidence="1">The sequence shown here is derived from an EMBL/GenBank/DDBJ whole genome shotgun (WGS) entry which is preliminary data.</text>
</comment>
<organism evidence="1 2">
    <name type="scientific">Candidatus Chryseobacterium massiliense</name>
    <dbReference type="NCBI Taxonomy" id="204089"/>
    <lineage>
        <taxon>Bacteria</taxon>
        <taxon>Pseudomonadati</taxon>
        <taxon>Bacteroidota</taxon>
        <taxon>Flavobacteriia</taxon>
        <taxon>Flavobacteriales</taxon>
        <taxon>Weeksellaceae</taxon>
        <taxon>Chryseobacterium group</taxon>
        <taxon>Chryseobacterium</taxon>
    </lineage>
</organism>